<dbReference type="PANTHER" id="PTHR15184:SF71">
    <property type="entry name" value="ATP SYNTHASE SUBUNIT BETA, MITOCHONDRIAL"/>
    <property type="match status" value="1"/>
</dbReference>
<organism evidence="20 21">
    <name type="scientific">Vitis vinifera</name>
    <name type="common">Grape</name>
    <dbReference type="NCBI Taxonomy" id="29760"/>
    <lineage>
        <taxon>Eukaryota</taxon>
        <taxon>Viridiplantae</taxon>
        <taxon>Streptophyta</taxon>
        <taxon>Embryophyta</taxon>
        <taxon>Tracheophyta</taxon>
        <taxon>Spermatophyta</taxon>
        <taxon>Magnoliopsida</taxon>
        <taxon>eudicotyledons</taxon>
        <taxon>Gunneridae</taxon>
        <taxon>Pentapetalae</taxon>
        <taxon>rosids</taxon>
        <taxon>Vitales</taxon>
        <taxon>Vitaceae</taxon>
        <taxon>Viteae</taxon>
        <taxon>Vitis</taxon>
    </lineage>
</organism>
<keyword evidence="5" id="KW-0813">Transport</keyword>
<keyword evidence="6" id="KW-0547">Nucleotide-binding</keyword>
<evidence type="ECO:0000259" key="19">
    <source>
        <dbReference type="Pfam" id="PF13976"/>
    </source>
</evidence>
<sequence>MIGNHKTFPTIRTHFAPPITVADGSTYEIKGSGTVKPASSITLSYVLNLPNLAFNLIYVSKLTKNLNCSVSFFPDHCVFQDLMTKRAFSKEHVSDGLYILDEWVPRPVACVNTASSIEAHCRLGHPSLPVLKKLCPQFDNLPSLDCESCHFAKHHRSSLGPRINKQDESLFELVHSDVWGPCPVTSKTRIKVVDLLAPYCRGGKIGLGAEVGKTVLIMELINNIAKGHGGVSVFGGVSERTREGNDLYMEMKEYGVINEQNISESKVALVYDQMNEPSGACMRVGLTALTMAEYFRDVNEQDVLLFIENIFHFIQAGSEVSALLGRMPSTVAPALMFQMKVPKQFWVDAVSTAYFLINRMPTVVLKGDILYKLIDPQKSLFPIEPRIFGCTCYVRDTRPFVTKLDPKALKFSWEDTPFFSSPTSSASEGDDEEWRVYQVVNSRPTVGQSSMVDSDASLAHLSTVVDVSPALNKPPIVQVYSRRPVTTDTCPTPAPLSSDLLVILTFPLTFKKGEYEKVCYLKKALYGLKQSPRAWFGKFRNDHAGISDLKAFMHSKFHTKDLGELKYFLGIEVSRSDGDPFYHPERYRRVVGKLNYLIVTQPDIAYAVSVVSQFTFAPTVKHWAALKQILCYLKRASGLGILYSSQGHTCIECFSNTDWAVGMKCTIPAKLWSDNQVALHIDVNPVYHERTKHIEVDCHFIREKIEENLVFTGYVKTREQLEDIFTKSLNGTRVEYFCNKLGMINIYAPA</sequence>
<dbReference type="InterPro" id="IPR050053">
    <property type="entry name" value="ATPase_alpha/beta_chains"/>
</dbReference>
<dbReference type="EMBL" id="QGNW01002280">
    <property type="protein sequence ID" value="RVW21587.1"/>
    <property type="molecule type" value="Genomic_DNA"/>
</dbReference>
<evidence type="ECO:0000256" key="16">
    <source>
        <dbReference type="ARBA" id="ARBA00042742"/>
    </source>
</evidence>
<evidence type="ECO:0000256" key="17">
    <source>
        <dbReference type="ARBA" id="ARBA00048383"/>
    </source>
</evidence>
<evidence type="ECO:0000256" key="15">
    <source>
        <dbReference type="ARBA" id="ARBA00042624"/>
    </source>
</evidence>
<dbReference type="GO" id="GO:1902600">
    <property type="term" value="P:proton transmembrane transport"/>
    <property type="evidence" value="ECO:0007669"/>
    <property type="project" value="UniProtKB-KW"/>
</dbReference>
<dbReference type="GO" id="GO:0006754">
    <property type="term" value="P:ATP biosynthetic process"/>
    <property type="evidence" value="ECO:0007669"/>
    <property type="project" value="UniProtKB-KW"/>
</dbReference>
<evidence type="ECO:0000256" key="8">
    <source>
        <dbReference type="ARBA" id="ARBA00022840"/>
    </source>
</evidence>
<evidence type="ECO:0000256" key="7">
    <source>
        <dbReference type="ARBA" id="ARBA00022781"/>
    </source>
</evidence>
<dbReference type="SUPFAM" id="SSF52540">
    <property type="entry name" value="P-loop containing nucleoside triphosphate hydrolases"/>
    <property type="match status" value="1"/>
</dbReference>
<dbReference type="CDD" id="cd09272">
    <property type="entry name" value="RNase_HI_RT_Ty1"/>
    <property type="match status" value="1"/>
</dbReference>
<dbReference type="InterPro" id="IPR027417">
    <property type="entry name" value="P-loop_NTPase"/>
</dbReference>
<dbReference type="EC" id="7.1.2.2" evidence="4"/>
<name>A0A438CEF9_VITVI</name>
<comment type="caution">
    <text evidence="20">The sequence shown here is derived from an EMBL/GenBank/DDBJ whole genome shotgun (WGS) entry which is preliminary data.</text>
</comment>
<evidence type="ECO:0000256" key="11">
    <source>
        <dbReference type="ARBA" id="ARBA00023136"/>
    </source>
</evidence>
<comment type="function">
    <text evidence="1">Mitochondrial membrane ATP synthase (F(1)F(0) ATP synthase or Complex V) produces ATP from ADP in the presence of a proton gradient across the membrane which is generated by electron transport complexes of the respiratory chain. F-type ATPases consist of two structural domains, F(1) - containing the extramembraneous catalytic core, and F(0) - containing the membrane proton channel, linked together by a central stalk and a peripheral stalk. During catalysis, ATP synthesis in the catalytic domain of F(1) is coupled via a rotary mechanism of the central stalk subunits to proton translocation. Subunits alpha and beta form the catalytic core in F(1). Rotation of the central stalk against the surrounding alpha(3)beta(3) subunits leads to hydrolysis of ATP in three separate catalytic sites on the beta subunits.</text>
</comment>
<gene>
    <name evidence="20" type="primary">atpB_1</name>
    <name evidence="20" type="ORF">CK203_109439</name>
</gene>
<dbReference type="SUPFAM" id="SSF56672">
    <property type="entry name" value="DNA/RNA polymerases"/>
    <property type="match status" value="1"/>
</dbReference>
<evidence type="ECO:0000256" key="2">
    <source>
        <dbReference type="ARBA" id="ARBA00004370"/>
    </source>
</evidence>
<evidence type="ECO:0000256" key="14">
    <source>
        <dbReference type="ARBA" id="ARBA00037290"/>
    </source>
</evidence>
<evidence type="ECO:0000256" key="3">
    <source>
        <dbReference type="ARBA" id="ARBA00008936"/>
    </source>
</evidence>
<feature type="domain" description="GAG-pre-integrase" evidence="19">
    <location>
        <begin position="96"/>
        <end position="154"/>
    </location>
</feature>
<proteinExistence type="inferred from homology"/>
<protein>
    <recommendedName>
        <fullName evidence="4">H(+)-transporting two-sector ATPase</fullName>
        <ecNumber evidence="4">7.1.2.2</ecNumber>
    </recommendedName>
    <alternativeName>
        <fullName evidence="16">ATP synthase F1 sector subunit beta</fullName>
    </alternativeName>
    <alternativeName>
        <fullName evidence="15">F-ATPase subunit beta</fullName>
    </alternativeName>
</protein>
<comment type="catalytic activity">
    <reaction evidence="17">
        <text>ATP + H2O + 4 H(+)(in) = ADP + phosphate + 5 H(+)(out)</text>
        <dbReference type="Rhea" id="RHEA:57720"/>
        <dbReference type="ChEBI" id="CHEBI:15377"/>
        <dbReference type="ChEBI" id="CHEBI:15378"/>
        <dbReference type="ChEBI" id="CHEBI:30616"/>
        <dbReference type="ChEBI" id="CHEBI:43474"/>
        <dbReference type="ChEBI" id="CHEBI:456216"/>
        <dbReference type="EC" id="7.1.2.2"/>
    </reaction>
</comment>
<dbReference type="PANTHER" id="PTHR15184">
    <property type="entry name" value="ATP SYNTHASE"/>
    <property type="match status" value="1"/>
</dbReference>
<evidence type="ECO:0000259" key="18">
    <source>
        <dbReference type="Pfam" id="PF00006"/>
    </source>
</evidence>
<keyword evidence="10" id="KW-0406">Ion transport</keyword>
<reference evidence="20 21" key="1">
    <citation type="journal article" date="2018" name="PLoS Genet.">
        <title>Population sequencing reveals clonal diversity and ancestral inbreeding in the grapevine cultivar Chardonnay.</title>
        <authorList>
            <person name="Roach M.J."/>
            <person name="Johnson D.L."/>
            <person name="Bohlmann J."/>
            <person name="van Vuuren H.J."/>
            <person name="Jones S.J."/>
            <person name="Pretorius I.S."/>
            <person name="Schmidt S.A."/>
            <person name="Borneman A.R."/>
        </authorList>
    </citation>
    <scope>NUCLEOTIDE SEQUENCE [LARGE SCALE GENOMIC DNA]</scope>
    <source>
        <strain evidence="21">cv. Chardonnay</strain>
        <tissue evidence="20">Leaf</tissue>
    </source>
</reference>
<comment type="similarity">
    <text evidence="3">Belongs to the ATPase alpha/beta chains family.</text>
</comment>
<dbReference type="Proteomes" id="UP000288805">
    <property type="component" value="Unassembled WGS sequence"/>
</dbReference>
<evidence type="ECO:0000256" key="9">
    <source>
        <dbReference type="ARBA" id="ARBA00022967"/>
    </source>
</evidence>
<keyword evidence="11" id="KW-0472">Membrane</keyword>
<evidence type="ECO:0000313" key="21">
    <source>
        <dbReference type="Proteomes" id="UP000288805"/>
    </source>
</evidence>
<keyword evidence="9" id="KW-1278">Translocase</keyword>
<evidence type="ECO:0000256" key="10">
    <source>
        <dbReference type="ARBA" id="ARBA00023065"/>
    </source>
</evidence>
<dbReference type="Pfam" id="PF00006">
    <property type="entry name" value="ATP-synt_ab"/>
    <property type="match status" value="1"/>
</dbReference>
<dbReference type="GO" id="GO:0005524">
    <property type="term" value="F:ATP binding"/>
    <property type="evidence" value="ECO:0007669"/>
    <property type="project" value="UniProtKB-KW"/>
</dbReference>
<dbReference type="Gene3D" id="3.40.50.12240">
    <property type="match status" value="1"/>
</dbReference>
<keyword evidence="7" id="KW-0375">Hydrogen ion transport</keyword>
<feature type="domain" description="ATPase F1/V1/A1 complex alpha/beta subunit nucleotide-binding" evidence="18">
    <location>
        <begin position="190"/>
        <end position="332"/>
    </location>
</feature>
<keyword evidence="13" id="KW-0066">ATP synthesis</keyword>
<keyword evidence="8" id="KW-0067">ATP-binding</keyword>
<keyword evidence="12" id="KW-0139">CF(1)</keyword>
<comment type="function">
    <text evidence="14">Produces ATP from ADP in the presence of a proton gradient across the membrane. The catalytic sites are hosted primarily by the beta subunits.</text>
</comment>
<evidence type="ECO:0000256" key="12">
    <source>
        <dbReference type="ARBA" id="ARBA00023196"/>
    </source>
</evidence>
<dbReference type="InterPro" id="IPR025724">
    <property type="entry name" value="GAG-pre-integrase_dom"/>
</dbReference>
<dbReference type="GO" id="GO:0045259">
    <property type="term" value="C:proton-transporting ATP synthase complex"/>
    <property type="evidence" value="ECO:0007669"/>
    <property type="project" value="UniProtKB-KW"/>
</dbReference>
<evidence type="ECO:0000256" key="5">
    <source>
        <dbReference type="ARBA" id="ARBA00022448"/>
    </source>
</evidence>
<comment type="subcellular location">
    <subcellularLocation>
        <location evidence="2">Membrane</location>
    </subcellularLocation>
</comment>
<evidence type="ECO:0000256" key="1">
    <source>
        <dbReference type="ARBA" id="ARBA00003086"/>
    </source>
</evidence>
<dbReference type="InterPro" id="IPR043502">
    <property type="entry name" value="DNA/RNA_pol_sf"/>
</dbReference>
<evidence type="ECO:0000256" key="13">
    <source>
        <dbReference type="ARBA" id="ARBA00023310"/>
    </source>
</evidence>
<dbReference type="InterPro" id="IPR000194">
    <property type="entry name" value="ATPase_F1/V1/A1_a/bsu_nucl-bd"/>
</dbReference>
<dbReference type="AlphaFoldDB" id="A0A438CEF9"/>
<evidence type="ECO:0000256" key="6">
    <source>
        <dbReference type="ARBA" id="ARBA00022741"/>
    </source>
</evidence>
<evidence type="ECO:0000313" key="20">
    <source>
        <dbReference type="EMBL" id="RVW21587.1"/>
    </source>
</evidence>
<dbReference type="Pfam" id="PF13976">
    <property type="entry name" value="gag_pre-integrs"/>
    <property type="match status" value="1"/>
</dbReference>
<evidence type="ECO:0000256" key="4">
    <source>
        <dbReference type="ARBA" id="ARBA00012473"/>
    </source>
</evidence>
<accession>A0A438CEF9</accession>